<protein>
    <submittedName>
        <fullName evidence="2">TetR family transcriptional regulator</fullName>
    </submittedName>
</protein>
<feature type="domain" description="Tetracyclin repressor-like C-terminal group 31" evidence="1">
    <location>
        <begin position="83"/>
        <end position="189"/>
    </location>
</feature>
<evidence type="ECO:0000313" key="3">
    <source>
        <dbReference type="Proteomes" id="UP000588586"/>
    </source>
</evidence>
<dbReference type="EMBL" id="JABEPQ010000005">
    <property type="protein sequence ID" value="NNM47777.1"/>
    <property type="molecule type" value="Genomic_DNA"/>
</dbReference>
<dbReference type="InterPro" id="IPR009057">
    <property type="entry name" value="Homeodomain-like_sf"/>
</dbReference>
<name>A0A849HT63_9MICO</name>
<dbReference type="SUPFAM" id="SSF46689">
    <property type="entry name" value="Homeodomain-like"/>
    <property type="match status" value="1"/>
</dbReference>
<proteinExistence type="predicted"/>
<accession>A0A849HT63</accession>
<gene>
    <name evidence="2" type="ORF">HJG52_17440</name>
</gene>
<sequence length="199" mass="21267">MTATVDRSTAIADAAVAVISRDGVRGLTHRAVDRELGLPLGTTSNHARTRRDLVALVVDRLAQLSVVDVDRPSGRRRRPTSVKGAVDLLTELFDAVVARGPETRARFALTLELAADPELHELLTIASPARAHLYEQGRELLETLGVPDAQARAADLVGLLNGLAFDAVSGAERRGPAPDVRAVLTAWLAGVRGIRPARR</sequence>
<dbReference type="Proteomes" id="UP000588586">
    <property type="component" value="Unassembled WGS sequence"/>
</dbReference>
<reference evidence="2 3" key="1">
    <citation type="submission" date="2020-04" db="EMBL/GenBank/DDBJ databases">
        <title>Knoellia sp. isolate from air conditioner.</title>
        <authorList>
            <person name="Chea S."/>
            <person name="Kim D.-U."/>
        </authorList>
    </citation>
    <scope>NUCLEOTIDE SEQUENCE [LARGE SCALE GENOMIC DNA]</scope>
    <source>
        <strain evidence="2 3">DB2414S</strain>
    </source>
</reference>
<keyword evidence="3" id="KW-1185">Reference proteome</keyword>
<dbReference type="RefSeq" id="WP_171244917.1">
    <property type="nucleotide sequence ID" value="NZ_JABEPQ010000005.1"/>
</dbReference>
<comment type="caution">
    <text evidence="2">The sequence shown here is derived from an EMBL/GenBank/DDBJ whole genome shotgun (WGS) entry which is preliminary data.</text>
</comment>
<evidence type="ECO:0000259" key="1">
    <source>
        <dbReference type="Pfam" id="PF17940"/>
    </source>
</evidence>
<dbReference type="InterPro" id="IPR041583">
    <property type="entry name" value="TetR_C_31"/>
</dbReference>
<dbReference type="InterPro" id="IPR036271">
    <property type="entry name" value="Tet_transcr_reg_TetR-rel_C_sf"/>
</dbReference>
<evidence type="ECO:0000313" key="2">
    <source>
        <dbReference type="EMBL" id="NNM47777.1"/>
    </source>
</evidence>
<dbReference type="Gene3D" id="1.10.357.10">
    <property type="entry name" value="Tetracycline Repressor, domain 2"/>
    <property type="match status" value="1"/>
</dbReference>
<dbReference type="Pfam" id="PF17940">
    <property type="entry name" value="TetR_C_31"/>
    <property type="match status" value="1"/>
</dbReference>
<dbReference type="SUPFAM" id="SSF48498">
    <property type="entry name" value="Tetracyclin repressor-like, C-terminal domain"/>
    <property type="match status" value="1"/>
</dbReference>
<dbReference type="AlphaFoldDB" id="A0A849HT63"/>
<organism evidence="2 3">
    <name type="scientific">Knoellia koreensis</name>
    <dbReference type="NCBI Taxonomy" id="2730921"/>
    <lineage>
        <taxon>Bacteria</taxon>
        <taxon>Bacillati</taxon>
        <taxon>Actinomycetota</taxon>
        <taxon>Actinomycetes</taxon>
        <taxon>Micrococcales</taxon>
        <taxon>Intrasporangiaceae</taxon>
        <taxon>Knoellia</taxon>
    </lineage>
</organism>